<dbReference type="Gene3D" id="3.30.360.10">
    <property type="entry name" value="Dihydrodipicolinate Reductase, domain 2"/>
    <property type="match status" value="1"/>
</dbReference>
<dbReference type="InterPro" id="IPR000683">
    <property type="entry name" value="Gfo/Idh/MocA-like_OxRdtase_N"/>
</dbReference>
<dbReference type="SUPFAM" id="SSF51735">
    <property type="entry name" value="NAD(P)-binding Rossmann-fold domains"/>
    <property type="match status" value="1"/>
</dbReference>
<comment type="caution">
    <text evidence="3">The sequence shown here is derived from an EMBL/GenBank/DDBJ whole genome shotgun (WGS) entry which is preliminary data.</text>
</comment>
<dbReference type="PANTHER" id="PTHR43249:SF1">
    <property type="entry name" value="D-GLUCOSIDE 3-DEHYDROGENASE"/>
    <property type="match status" value="1"/>
</dbReference>
<protein>
    <submittedName>
        <fullName evidence="3">Dehydrogenase</fullName>
    </submittedName>
</protein>
<dbReference type="Proteomes" id="UP001244640">
    <property type="component" value="Unassembled WGS sequence"/>
</dbReference>
<dbReference type="Pfam" id="PF22725">
    <property type="entry name" value="GFO_IDH_MocA_C3"/>
    <property type="match status" value="1"/>
</dbReference>
<proteinExistence type="predicted"/>
<accession>A0ABU0U4D7</accession>
<dbReference type="Pfam" id="PF01408">
    <property type="entry name" value="GFO_IDH_MocA"/>
    <property type="match status" value="1"/>
</dbReference>
<name>A0ABU0U4D7_9SPHI</name>
<keyword evidence="4" id="KW-1185">Reference proteome</keyword>
<evidence type="ECO:0000259" key="2">
    <source>
        <dbReference type="Pfam" id="PF22725"/>
    </source>
</evidence>
<feature type="domain" description="GFO/IDH/MocA-like oxidoreductase" evidence="2">
    <location>
        <begin position="134"/>
        <end position="260"/>
    </location>
</feature>
<dbReference type="PANTHER" id="PTHR43249">
    <property type="entry name" value="UDP-N-ACETYL-2-AMINO-2-DEOXY-D-GLUCURONATE OXIDASE"/>
    <property type="match status" value="1"/>
</dbReference>
<dbReference type="InterPro" id="IPR036291">
    <property type="entry name" value="NAD(P)-bd_dom_sf"/>
</dbReference>
<dbReference type="RefSeq" id="WP_307185591.1">
    <property type="nucleotide sequence ID" value="NZ_JAUTBA010000001.1"/>
</dbReference>
<dbReference type="Gene3D" id="3.40.50.720">
    <property type="entry name" value="NAD(P)-binding Rossmann-like Domain"/>
    <property type="match status" value="1"/>
</dbReference>
<sequence>MESHKVVWGIIGCGDVTEKKSGPALNLVDNSRLMAVMRRDAAKAADYAERHQVPLWYSQAEDLLDNSDINAIYIATPPSSHLGYALAALRKGKHVYVEKPVTLNSLEAESLLEEVRARGGKLVVAHYRRALPLFLKVKELIDQSAIGELRTVQLRLWQSRTPDLVTQRAGDWRTDPSISGGGYFFDLAPHQLDLMLYLFGMPVSYDGFSLIQGEKIAVADQTTGIILFENQLVFQGSWCFNVAKENQVDRCEIIGSLGRITFSIFGNTVAVHTKSEEKEFTFDHPENIQLPMISRTVKYFTGTGPNPSPIEEALVLMKIIDNFSAIRS</sequence>
<dbReference type="EMBL" id="JAUTBA010000001">
    <property type="protein sequence ID" value="MDQ1149817.1"/>
    <property type="molecule type" value="Genomic_DNA"/>
</dbReference>
<gene>
    <name evidence="3" type="ORF">QE382_001801</name>
</gene>
<evidence type="ECO:0000259" key="1">
    <source>
        <dbReference type="Pfam" id="PF01408"/>
    </source>
</evidence>
<reference evidence="3 4" key="1">
    <citation type="submission" date="2023-07" db="EMBL/GenBank/DDBJ databases">
        <title>Functional and genomic diversity of the sorghum phyllosphere microbiome.</title>
        <authorList>
            <person name="Shade A."/>
        </authorList>
    </citation>
    <scope>NUCLEOTIDE SEQUENCE [LARGE SCALE GENOMIC DNA]</scope>
    <source>
        <strain evidence="3 4">SORGH_AS_0892</strain>
    </source>
</reference>
<dbReference type="InterPro" id="IPR055170">
    <property type="entry name" value="GFO_IDH_MocA-like_dom"/>
</dbReference>
<organism evidence="3 4">
    <name type="scientific">Sphingobacterium zeae</name>
    <dbReference type="NCBI Taxonomy" id="1776859"/>
    <lineage>
        <taxon>Bacteria</taxon>
        <taxon>Pseudomonadati</taxon>
        <taxon>Bacteroidota</taxon>
        <taxon>Sphingobacteriia</taxon>
        <taxon>Sphingobacteriales</taxon>
        <taxon>Sphingobacteriaceae</taxon>
        <taxon>Sphingobacterium</taxon>
    </lineage>
</organism>
<feature type="domain" description="Gfo/Idh/MocA-like oxidoreductase N-terminal" evidence="1">
    <location>
        <begin position="8"/>
        <end position="126"/>
    </location>
</feature>
<dbReference type="InterPro" id="IPR052515">
    <property type="entry name" value="Gfo/Idh/MocA_Oxidoreductase"/>
</dbReference>
<dbReference type="SUPFAM" id="SSF55347">
    <property type="entry name" value="Glyceraldehyde-3-phosphate dehydrogenase-like, C-terminal domain"/>
    <property type="match status" value="1"/>
</dbReference>
<evidence type="ECO:0000313" key="3">
    <source>
        <dbReference type="EMBL" id="MDQ1149817.1"/>
    </source>
</evidence>
<evidence type="ECO:0000313" key="4">
    <source>
        <dbReference type="Proteomes" id="UP001244640"/>
    </source>
</evidence>